<dbReference type="PANTHER" id="PTHR43133:SF50">
    <property type="entry name" value="ECF RNA POLYMERASE SIGMA FACTOR SIGM"/>
    <property type="match status" value="1"/>
</dbReference>
<comment type="caution">
    <text evidence="8">The sequence shown here is derived from an EMBL/GenBank/DDBJ whole genome shotgun (WGS) entry which is preliminary data.</text>
</comment>
<evidence type="ECO:0000256" key="2">
    <source>
        <dbReference type="ARBA" id="ARBA00023015"/>
    </source>
</evidence>
<dbReference type="InterPro" id="IPR039425">
    <property type="entry name" value="RNA_pol_sigma-70-like"/>
</dbReference>
<keyword evidence="5" id="KW-0804">Transcription</keyword>
<evidence type="ECO:0000256" key="4">
    <source>
        <dbReference type="ARBA" id="ARBA00023125"/>
    </source>
</evidence>
<dbReference type="InterPro" id="IPR014325">
    <property type="entry name" value="RNA_pol_sigma-E_actinobac"/>
</dbReference>
<dbReference type="InterPro" id="IPR007627">
    <property type="entry name" value="RNA_pol_sigma70_r2"/>
</dbReference>
<evidence type="ECO:0000256" key="1">
    <source>
        <dbReference type="ARBA" id="ARBA00010641"/>
    </source>
</evidence>
<evidence type="ECO:0000313" key="9">
    <source>
        <dbReference type="Proteomes" id="UP001500620"/>
    </source>
</evidence>
<keyword evidence="4" id="KW-0238">DNA-binding</keyword>
<keyword evidence="2" id="KW-0805">Transcription regulation</keyword>
<dbReference type="InterPro" id="IPR014284">
    <property type="entry name" value="RNA_pol_sigma-70_dom"/>
</dbReference>
<dbReference type="Gene3D" id="1.10.10.10">
    <property type="entry name" value="Winged helix-like DNA-binding domain superfamily/Winged helix DNA-binding domain"/>
    <property type="match status" value="1"/>
</dbReference>
<dbReference type="CDD" id="cd06171">
    <property type="entry name" value="Sigma70_r4"/>
    <property type="match status" value="1"/>
</dbReference>
<dbReference type="NCBIfam" id="TIGR02937">
    <property type="entry name" value="sigma70-ECF"/>
    <property type="match status" value="1"/>
</dbReference>
<dbReference type="Pfam" id="PF08281">
    <property type="entry name" value="Sigma70_r4_2"/>
    <property type="match status" value="1"/>
</dbReference>
<gene>
    <name evidence="8" type="ORF">GCM10022255_044750</name>
</gene>
<dbReference type="EMBL" id="BAABAT010000011">
    <property type="protein sequence ID" value="GAA4251573.1"/>
    <property type="molecule type" value="Genomic_DNA"/>
</dbReference>
<evidence type="ECO:0000313" key="8">
    <source>
        <dbReference type="EMBL" id="GAA4251573.1"/>
    </source>
</evidence>
<protein>
    <submittedName>
        <fullName evidence="8">Uncharacterized protein</fullName>
    </submittedName>
</protein>
<dbReference type="Proteomes" id="UP001500620">
    <property type="component" value="Unassembled WGS sequence"/>
</dbReference>
<dbReference type="InterPro" id="IPR013325">
    <property type="entry name" value="RNA_pol_sigma_r2"/>
</dbReference>
<dbReference type="SUPFAM" id="SSF88946">
    <property type="entry name" value="Sigma2 domain of RNA polymerase sigma factors"/>
    <property type="match status" value="1"/>
</dbReference>
<reference evidence="9" key="1">
    <citation type="journal article" date="2019" name="Int. J. Syst. Evol. Microbiol.">
        <title>The Global Catalogue of Microorganisms (GCM) 10K type strain sequencing project: providing services to taxonomists for standard genome sequencing and annotation.</title>
        <authorList>
            <consortium name="The Broad Institute Genomics Platform"/>
            <consortium name="The Broad Institute Genome Sequencing Center for Infectious Disease"/>
            <person name="Wu L."/>
            <person name="Ma J."/>
        </authorList>
    </citation>
    <scope>NUCLEOTIDE SEQUENCE [LARGE SCALE GENOMIC DNA]</scope>
    <source>
        <strain evidence="9">JCM 17441</strain>
    </source>
</reference>
<keyword evidence="9" id="KW-1185">Reference proteome</keyword>
<accession>A0ABP8DAZ2</accession>
<dbReference type="PANTHER" id="PTHR43133">
    <property type="entry name" value="RNA POLYMERASE ECF-TYPE SIGMA FACTO"/>
    <property type="match status" value="1"/>
</dbReference>
<dbReference type="NCBIfam" id="TIGR02983">
    <property type="entry name" value="SigE-fam_strep"/>
    <property type="match status" value="1"/>
</dbReference>
<feature type="domain" description="RNA polymerase sigma factor 70 region 4 type 2" evidence="7">
    <location>
        <begin position="165"/>
        <end position="217"/>
    </location>
</feature>
<dbReference type="Pfam" id="PF04542">
    <property type="entry name" value="Sigma70_r2"/>
    <property type="match status" value="1"/>
</dbReference>
<dbReference type="SUPFAM" id="SSF88659">
    <property type="entry name" value="Sigma3 and sigma4 domains of RNA polymerase sigma factors"/>
    <property type="match status" value="1"/>
</dbReference>
<dbReference type="InterPro" id="IPR013249">
    <property type="entry name" value="RNA_pol_sigma70_r4_t2"/>
</dbReference>
<feature type="domain" description="RNA polymerase sigma-70 region 2" evidence="6">
    <location>
        <begin position="77"/>
        <end position="139"/>
    </location>
</feature>
<dbReference type="InterPro" id="IPR036388">
    <property type="entry name" value="WH-like_DNA-bd_sf"/>
</dbReference>
<organism evidence="8 9">
    <name type="scientific">Dactylosporangium darangshiense</name>
    <dbReference type="NCBI Taxonomy" id="579108"/>
    <lineage>
        <taxon>Bacteria</taxon>
        <taxon>Bacillati</taxon>
        <taxon>Actinomycetota</taxon>
        <taxon>Actinomycetes</taxon>
        <taxon>Micromonosporales</taxon>
        <taxon>Micromonosporaceae</taxon>
        <taxon>Dactylosporangium</taxon>
    </lineage>
</organism>
<name>A0ABP8DAZ2_9ACTN</name>
<sequence>MRPAKGFGHRRIVKDSEVVGDMVAFIRDEDRPTIASKSGATRRPVAYVSIGVRDEGGHMGSGTSRDQEFGDYYAARGAAVRATAYLLCGDWHLAHDLTQTAFTKLYLAWPRIQRKEPVDRYVRRTLVRVFLDERRRPWRRERPTAEFVDLDPGAPAGTDRVDDRLILRRALAAVPTRQRAVLVLRFWEDLSVEETAELLGISAGTVKSQAARGLETLRRRLGVPDTASTGKE</sequence>
<evidence type="ECO:0000259" key="7">
    <source>
        <dbReference type="Pfam" id="PF08281"/>
    </source>
</evidence>
<proteinExistence type="inferred from homology"/>
<evidence type="ECO:0000256" key="5">
    <source>
        <dbReference type="ARBA" id="ARBA00023163"/>
    </source>
</evidence>
<dbReference type="InterPro" id="IPR013324">
    <property type="entry name" value="RNA_pol_sigma_r3/r4-like"/>
</dbReference>
<comment type="similarity">
    <text evidence="1">Belongs to the sigma-70 factor family. ECF subfamily.</text>
</comment>
<evidence type="ECO:0000256" key="3">
    <source>
        <dbReference type="ARBA" id="ARBA00023082"/>
    </source>
</evidence>
<keyword evidence="3" id="KW-0731">Sigma factor</keyword>
<dbReference type="Gene3D" id="1.10.1740.10">
    <property type="match status" value="1"/>
</dbReference>
<evidence type="ECO:0000259" key="6">
    <source>
        <dbReference type="Pfam" id="PF04542"/>
    </source>
</evidence>